<feature type="chain" id="PRO_5039370445" description="Lipocalin-like domain-containing protein" evidence="1">
    <location>
        <begin position="22"/>
        <end position="141"/>
    </location>
</feature>
<gene>
    <name evidence="2" type="ORF">MM50RIKEN_08470</name>
</gene>
<keyword evidence="1" id="KW-0732">Signal</keyword>
<dbReference type="KEGG" id="vcop:MM50RIKEN_08470"/>
<sequence length="141" mass="15572">MKKTISLLLALVLCLSLCACGSNYQKQAEEVAPKLDGKWGRSWTAPVGTMYQVYIFEFEDGNSGTAVLYNQVDDTPTSAWNGTFSVSTKKDGIIDLSFHTFVDNSGTDELDEPKEMVVHYTYKDGNLSLTDDDENTLILLG</sequence>
<dbReference type="PROSITE" id="PS51257">
    <property type="entry name" value="PROKAR_LIPOPROTEIN"/>
    <property type="match status" value="1"/>
</dbReference>
<organism evidence="2 3">
    <name type="scientific">Vescimonas coprocola</name>
    <dbReference type="NCBI Taxonomy" id="2714355"/>
    <lineage>
        <taxon>Bacteria</taxon>
        <taxon>Bacillati</taxon>
        <taxon>Bacillota</taxon>
        <taxon>Clostridia</taxon>
        <taxon>Eubacteriales</taxon>
        <taxon>Oscillospiraceae</taxon>
        <taxon>Vescimonas</taxon>
    </lineage>
</organism>
<accession>A0A810PZN7</accession>
<evidence type="ECO:0000313" key="2">
    <source>
        <dbReference type="EMBL" id="BCK81084.1"/>
    </source>
</evidence>
<dbReference type="RefSeq" id="WP_213541865.1">
    <property type="nucleotide sequence ID" value="NZ_AP023418.1"/>
</dbReference>
<evidence type="ECO:0000256" key="1">
    <source>
        <dbReference type="SAM" id="SignalP"/>
    </source>
</evidence>
<name>A0A810PZN7_9FIRM</name>
<protein>
    <recommendedName>
        <fullName evidence="4">Lipocalin-like domain-containing protein</fullName>
    </recommendedName>
</protein>
<reference evidence="2" key="1">
    <citation type="submission" date="2020-09" db="EMBL/GenBank/DDBJ databases">
        <title>New species isolated from human feces.</title>
        <authorList>
            <person name="Kitahara M."/>
            <person name="Shigeno Y."/>
            <person name="Shime M."/>
            <person name="Matsumoto Y."/>
            <person name="Nakamura S."/>
            <person name="Motooka D."/>
            <person name="Fukuoka S."/>
            <person name="Nishikawa H."/>
            <person name="Benno Y."/>
        </authorList>
    </citation>
    <scope>NUCLEOTIDE SEQUENCE</scope>
    <source>
        <strain evidence="2">MM50</strain>
    </source>
</reference>
<feature type="signal peptide" evidence="1">
    <location>
        <begin position="1"/>
        <end position="21"/>
    </location>
</feature>
<proteinExistence type="predicted"/>
<dbReference type="EMBL" id="AP023418">
    <property type="protein sequence ID" value="BCK81084.1"/>
    <property type="molecule type" value="Genomic_DNA"/>
</dbReference>
<dbReference type="Proteomes" id="UP000681035">
    <property type="component" value="Chromosome"/>
</dbReference>
<evidence type="ECO:0000313" key="3">
    <source>
        <dbReference type="Proteomes" id="UP000681035"/>
    </source>
</evidence>
<evidence type="ECO:0008006" key="4">
    <source>
        <dbReference type="Google" id="ProtNLM"/>
    </source>
</evidence>
<keyword evidence="3" id="KW-1185">Reference proteome</keyword>
<dbReference type="AlphaFoldDB" id="A0A810PZN7"/>